<gene>
    <name evidence="1" type="ORF">HMPREF3185_01553</name>
</gene>
<protein>
    <submittedName>
        <fullName evidence="1">Uncharacterized protein</fullName>
    </submittedName>
</protein>
<evidence type="ECO:0000313" key="2">
    <source>
        <dbReference type="Proteomes" id="UP000070224"/>
    </source>
</evidence>
<sequence>MVASATSTASFGVVVWALLLRSHLRYRVRLSSGGKSHPLGRM</sequence>
<organism evidence="1 2">
    <name type="scientific">Porphyromonas somerae</name>
    <dbReference type="NCBI Taxonomy" id="322095"/>
    <lineage>
        <taxon>Bacteria</taxon>
        <taxon>Pseudomonadati</taxon>
        <taxon>Bacteroidota</taxon>
        <taxon>Bacteroidia</taxon>
        <taxon>Bacteroidales</taxon>
        <taxon>Porphyromonadaceae</taxon>
        <taxon>Porphyromonas</taxon>
    </lineage>
</organism>
<dbReference type="AlphaFoldDB" id="A0A134B4S5"/>
<keyword evidence="2" id="KW-1185">Reference proteome</keyword>
<accession>A0A134B4S5</accession>
<proteinExistence type="predicted"/>
<name>A0A134B4S5_9PORP</name>
<comment type="caution">
    <text evidence="1">The sequence shown here is derived from an EMBL/GenBank/DDBJ whole genome shotgun (WGS) entry which is preliminary data.</text>
</comment>
<evidence type="ECO:0000313" key="1">
    <source>
        <dbReference type="EMBL" id="KXB74948.1"/>
    </source>
</evidence>
<dbReference type="Proteomes" id="UP000070224">
    <property type="component" value="Unassembled WGS sequence"/>
</dbReference>
<reference evidence="2" key="1">
    <citation type="submission" date="2016-01" db="EMBL/GenBank/DDBJ databases">
        <authorList>
            <person name="Mitreva M."/>
            <person name="Pepin K.H."/>
            <person name="Mihindukulasuriya K.A."/>
            <person name="Fulton R."/>
            <person name="Fronick C."/>
            <person name="O'Laughlin M."/>
            <person name="Miner T."/>
            <person name="Herter B."/>
            <person name="Rosa B.A."/>
            <person name="Cordes M."/>
            <person name="Tomlinson C."/>
            <person name="Wollam A."/>
            <person name="Palsikar V.B."/>
            <person name="Mardis E.R."/>
            <person name="Wilson R.K."/>
        </authorList>
    </citation>
    <scope>NUCLEOTIDE SEQUENCE [LARGE SCALE GENOMIC DNA]</scope>
    <source>
        <strain evidence="2">KA00683</strain>
    </source>
</reference>
<dbReference type="EMBL" id="LSDK01000106">
    <property type="protein sequence ID" value="KXB74948.1"/>
    <property type="molecule type" value="Genomic_DNA"/>
</dbReference>